<keyword evidence="4" id="KW-1185">Reference proteome</keyword>
<evidence type="ECO:0000259" key="2">
    <source>
        <dbReference type="Pfam" id="PF01613"/>
    </source>
</evidence>
<dbReference type="PANTHER" id="PTHR43567">
    <property type="entry name" value="FLAVOREDOXIN-RELATED-RELATED"/>
    <property type="match status" value="1"/>
</dbReference>
<proteinExistence type="inferred from homology"/>
<dbReference type="InterPro" id="IPR012349">
    <property type="entry name" value="Split_barrel_FMN-bd"/>
</dbReference>
<reference evidence="3 4" key="1">
    <citation type="submission" date="2020-08" db="EMBL/GenBank/DDBJ databases">
        <title>Genome public.</title>
        <authorList>
            <person name="Liu C."/>
            <person name="Sun Q."/>
        </authorList>
    </citation>
    <scope>NUCLEOTIDE SEQUENCE [LARGE SCALE GENOMIC DNA]</scope>
    <source>
        <strain evidence="3 4">BX10</strain>
    </source>
</reference>
<dbReference type="EMBL" id="JACRTJ010000010">
    <property type="protein sequence ID" value="MBC8598416.1"/>
    <property type="molecule type" value="Genomic_DNA"/>
</dbReference>
<dbReference type="InterPro" id="IPR002563">
    <property type="entry name" value="Flavin_Rdtase-like_dom"/>
</dbReference>
<dbReference type="Gene3D" id="2.30.110.10">
    <property type="entry name" value="Electron Transport, Fmn-binding Protein, Chain A"/>
    <property type="match status" value="1"/>
</dbReference>
<dbReference type="Proteomes" id="UP000647491">
    <property type="component" value="Unassembled WGS sequence"/>
</dbReference>
<evidence type="ECO:0000256" key="1">
    <source>
        <dbReference type="ARBA" id="ARBA00038054"/>
    </source>
</evidence>
<dbReference type="SUPFAM" id="SSF50475">
    <property type="entry name" value="FMN-binding split barrel"/>
    <property type="match status" value="1"/>
</dbReference>
<name>A0ABR7NQM6_9FIRM</name>
<sequence>MKKKINVFDYAGDIMKALDKGVLITTKADGKVDSMTLGWGTLGIDWSLPVFTAYIRKSRFTKEQLEKNPEFTVNVPYGAFDPKILGVCGSKSGRDMDKAKELGLTLVDPEVISVPAVKELPLTLECRVVCVEKQNTDTMPEEILKEHYPSEKPTPFGGSLENYHYAFYGQIVSAYMIED</sequence>
<protein>
    <submittedName>
        <fullName evidence="3">Flavin reductase family protein</fullName>
    </submittedName>
</protein>
<dbReference type="PANTHER" id="PTHR43567:SF5">
    <property type="entry name" value="HYPOTHETICAL CYTOSOLIC PROTEIN"/>
    <property type="match status" value="1"/>
</dbReference>
<feature type="domain" description="Flavin reductase like" evidence="2">
    <location>
        <begin position="22"/>
        <end position="131"/>
    </location>
</feature>
<gene>
    <name evidence="3" type="ORF">H8708_04080</name>
</gene>
<dbReference type="Pfam" id="PF01613">
    <property type="entry name" value="Flavin_Reduct"/>
    <property type="match status" value="1"/>
</dbReference>
<evidence type="ECO:0000313" key="4">
    <source>
        <dbReference type="Proteomes" id="UP000647491"/>
    </source>
</evidence>
<dbReference type="InterPro" id="IPR052174">
    <property type="entry name" value="Flavoredoxin"/>
</dbReference>
<accession>A0ABR7NQM6</accession>
<comment type="similarity">
    <text evidence="1">Belongs to the flavoredoxin family.</text>
</comment>
<evidence type="ECO:0000313" key="3">
    <source>
        <dbReference type="EMBL" id="MBC8598416.1"/>
    </source>
</evidence>
<organism evidence="3 4">
    <name type="scientific">Enterocloster hominis</name>
    <name type="common">ex Liu et al. 2021</name>
    <dbReference type="NCBI Taxonomy" id="2763663"/>
    <lineage>
        <taxon>Bacteria</taxon>
        <taxon>Bacillati</taxon>
        <taxon>Bacillota</taxon>
        <taxon>Clostridia</taxon>
        <taxon>Lachnospirales</taxon>
        <taxon>Lachnospiraceae</taxon>
        <taxon>Enterocloster</taxon>
    </lineage>
</organism>
<comment type="caution">
    <text evidence="3">The sequence shown here is derived from an EMBL/GenBank/DDBJ whole genome shotgun (WGS) entry which is preliminary data.</text>
</comment>